<evidence type="ECO:0000313" key="8">
    <source>
        <dbReference type="Proteomes" id="UP000243606"/>
    </source>
</evidence>
<keyword evidence="3 5" id="KW-1133">Transmembrane helix</keyword>
<dbReference type="RefSeq" id="WP_090242045.1">
    <property type="nucleotide sequence ID" value="NZ_CAXBNE010000033.1"/>
</dbReference>
<dbReference type="AlphaFoldDB" id="A0A1I3I9M6"/>
<evidence type="ECO:0000259" key="6">
    <source>
        <dbReference type="Pfam" id="PF06803"/>
    </source>
</evidence>
<dbReference type="Proteomes" id="UP000243606">
    <property type="component" value="Unassembled WGS sequence"/>
</dbReference>
<evidence type="ECO:0000313" key="7">
    <source>
        <dbReference type="EMBL" id="SFI44483.1"/>
    </source>
</evidence>
<accession>A0A1I3I9M6</accession>
<proteinExistence type="predicted"/>
<sequence length="151" mass="17048">MKTPKNFAHYLFLARRFLKAGRLPALLLSVARKREKLGSGFAELADQLKLLQALCLAWWRGEYRAIDSRALLAVVAALLYFVTPLDAIPDWLFGIGLVDDLAVLAWVLRTWQTELTAFQQWRAAQSPEVLQIVERLPEADESANVIEGTLQ</sequence>
<evidence type="ECO:0000256" key="2">
    <source>
        <dbReference type="ARBA" id="ARBA00022692"/>
    </source>
</evidence>
<evidence type="ECO:0000256" key="5">
    <source>
        <dbReference type="SAM" id="Phobius"/>
    </source>
</evidence>
<dbReference type="OrthoDB" id="9804184at2"/>
<dbReference type="Pfam" id="PF06803">
    <property type="entry name" value="DUF1232"/>
    <property type="match status" value="1"/>
</dbReference>
<dbReference type="GO" id="GO:0012505">
    <property type="term" value="C:endomembrane system"/>
    <property type="evidence" value="ECO:0007669"/>
    <property type="project" value="UniProtKB-SubCell"/>
</dbReference>
<keyword evidence="2 5" id="KW-0812">Transmembrane</keyword>
<gene>
    <name evidence="7" type="ORF">SAMN05216206_2276</name>
</gene>
<evidence type="ECO:0000256" key="4">
    <source>
        <dbReference type="ARBA" id="ARBA00023136"/>
    </source>
</evidence>
<evidence type="ECO:0000256" key="1">
    <source>
        <dbReference type="ARBA" id="ARBA00004127"/>
    </source>
</evidence>
<keyword evidence="4 5" id="KW-0472">Membrane</keyword>
<protein>
    <submittedName>
        <fullName evidence="7">Uncharacterized membrane protein YkvA, DUF1232 family</fullName>
    </submittedName>
</protein>
<dbReference type="STRING" id="425504.SAMN05216206_2276"/>
<feature type="domain" description="DUF1232" evidence="6">
    <location>
        <begin position="70"/>
        <end position="106"/>
    </location>
</feature>
<keyword evidence="8" id="KW-1185">Reference proteome</keyword>
<comment type="subcellular location">
    <subcellularLocation>
        <location evidence="1">Endomembrane system</location>
        <topology evidence="1">Multi-pass membrane protein</topology>
    </subcellularLocation>
</comment>
<reference evidence="8" key="1">
    <citation type="submission" date="2016-10" db="EMBL/GenBank/DDBJ databases">
        <authorList>
            <person name="Varghese N."/>
            <person name="Submissions S."/>
        </authorList>
    </citation>
    <scope>NUCLEOTIDE SEQUENCE [LARGE SCALE GENOMIC DNA]</scope>
    <source>
        <strain evidence="8">LMG 24016</strain>
    </source>
</reference>
<feature type="transmembrane region" description="Helical" evidence="5">
    <location>
        <begin position="68"/>
        <end position="85"/>
    </location>
</feature>
<dbReference type="InterPro" id="IPR010652">
    <property type="entry name" value="DUF1232"/>
</dbReference>
<evidence type="ECO:0000256" key="3">
    <source>
        <dbReference type="ARBA" id="ARBA00022989"/>
    </source>
</evidence>
<dbReference type="EMBL" id="FOQL01000002">
    <property type="protein sequence ID" value="SFI44483.1"/>
    <property type="molecule type" value="Genomic_DNA"/>
</dbReference>
<organism evidence="7 8">
    <name type="scientific">Pseudomonas guineae</name>
    <dbReference type="NCBI Taxonomy" id="425504"/>
    <lineage>
        <taxon>Bacteria</taxon>
        <taxon>Pseudomonadati</taxon>
        <taxon>Pseudomonadota</taxon>
        <taxon>Gammaproteobacteria</taxon>
        <taxon>Pseudomonadales</taxon>
        <taxon>Pseudomonadaceae</taxon>
        <taxon>Pseudomonas</taxon>
    </lineage>
</organism>
<name>A0A1I3I9M6_9PSED</name>